<dbReference type="PANTHER" id="PTHR46298">
    <property type="entry name" value="ANDROGLOBIN"/>
    <property type="match status" value="1"/>
</dbReference>
<dbReference type="EMBL" id="JAINUF010000006">
    <property type="protein sequence ID" value="KAJ8355709.1"/>
    <property type="molecule type" value="Genomic_DNA"/>
</dbReference>
<dbReference type="AlphaFoldDB" id="A0A9Q1FCJ4"/>
<name>A0A9Q1FCJ4_SYNKA</name>
<feature type="region of interest" description="Disordered" evidence="1">
    <location>
        <begin position="24"/>
        <end position="80"/>
    </location>
</feature>
<dbReference type="InterPro" id="IPR053033">
    <property type="entry name" value="Androglobin-like"/>
</dbReference>
<dbReference type="OrthoDB" id="9374162at2759"/>
<evidence type="ECO:0000313" key="2">
    <source>
        <dbReference type="EMBL" id="KAJ8355709.1"/>
    </source>
</evidence>
<feature type="compositionally biased region" description="Basic and acidic residues" evidence="1">
    <location>
        <begin position="54"/>
        <end position="64"/>
    </location>
</feature>
<sequence>MRTTFAGPFGRHQCCQLHFVRASVEKQEDPPASVSMETQSGESQKSATPKPNRKAKEREKEKPAPKSASRQEAQSLDASKPQWTLRVVCDHGDGDAAEIRKDTERADQISAIQRAWETAEPGRAVKAMQARLQFINKNLRGETAEEPAVTTESEGAEDTAAPPPTPEVPPDPAPLRDEQQPTIQQPMDFTPFIRKRREEVVLRDGSVEEAQRMEKAERIQGFRLIWDTILERREQERASREVLKRSHLELYESLQMALDQERRRILQAREAYWGQLLGAGPELEVTQQAELEKASPQPQVTGRKQPKSAGKKK</sequence>
<evidence type="ECO:0000256" key="1">
    <source>
        <dbReference type="SAM" id="MobiDB-lite"/>
    </source>
</evidence>
<reference evidence="2" key="1">
    <citation type="journal article" date="2023" name="Science">
        <title>Genome structures resolve the early diversification of teleost fishes.</title>
        <authorList>
            <person name="Parey E."/>
            <person name="Louis A."/>
            <person name="Montfort J."/>
            <person name="Bouchez O."/>
            <person name="Roques C."/>
            <person name="Iampietro C."/>
            <person name="Lluch J."/>
            <person name="Castinel A."/>
            <person name="Donnadieu C."/>
            <person name="Desvignes T."/>
            <person name="Floi Bucao C."/>
            <person name="Jouanno E."/>
            <person name="Wen M."/>
            <person name="Mejri S."/>
            <person name="Dirks R."/>
            <person name="Jansen H."/>
            <person name="Henkel C."/>
            <person name="Chen W.J."/>
            <person name="Zahm M."/>
            <person name="Cabau C."/>
            <person name="Klopp C."/>
            <person name="Thompson A.W."/>
            <person name="Robinson-Rechavi M."/>
            <person name="Braasch I."/>
            <person name="Lecointre G."/>
            <person name="Bobe J."/>
            <person name="Postlethwait J.H."/>
            <person name="Berthelot C."/>
            <person name="Roest Crollius H."/>
            <person name="Guiguen Y."/>
        </authorList>
    </citation>
    <scope>NUCLEOTIDE SEQUENCE</scope>
    <source>
        <strain evidence="2">WJC10195</strain>
    </source>
</reference>
<protein>
    <submittedName>
        <fullName evidence="2">Uncharacterized protein</fullName>
    </submittedName>
</protein>
<feature type="compositionally biased region" description="Basic residues" evidence="1">
    <location>
        <begin position="304"/>
        <end position="313"/>
    </location>
</feature>
<comment type="caution">
    <text evidence="2">The sequence shown here is derived from an EMBL/GenBank/DDBJ whole genome shotgun (WGS) entry which is preliminary data.</text>
</comment>
<feature type="compositionally biased region" description="Polar residues" evidence="1">
    <location>
        <begin position="68"/>
        <end position="77"/>
    </location>
</feature>
<gene>
    <name evidence="2" type="ORF">SKAU_G00185030</name>
</gene>
<organism evidence="2 3">
    <name type="scientific">Synaphobranchus kaupii</name>
    <name type="common">Kaup's arrowtooth eel</name>
    <dbReference type="NCBI Taxonomy" id="118154"/>
    <lineage>
        <taxon>Eukaryota</taxon>
        <taxon>Metazoa</taxon>
        <taxon>Chordata</taxon>
        <taxon>Craniata</taxon>
        <taxon>Vertebrata</taxon>
        <taxon>Euteleostomi</taxon>
        <taxon>Actinopterygii</taxon>
        <taxon>Neopterygii</taxon>
        <taxon>Teleostei</taxon>
        <taxon>Anguilliformes</taxon>
        <taxon>Synaphobranchidae</taxon>
        <taxon>Synaphobranchus</taxon>
    </lineage>
</organism>
<feature type="region of interest" description="Disordered" evidence="1">
    <location>
        <begin position="287"/>
        <end position="313"/>
    </location>
</feature>
<keyword evidence="3" id="KW-1185">Reference proteome</keyword>
<proteinExistence type="predicted"/>
<feature type="compositionally biased region" description="Polar residues" evidence="1">
    <location>
        <begin position="35"/>
        <end position="47"/>
    </location>
</feature>
<accession>A0A9Q1FCJ4</accession>
<dbReference type="PANTHER" id="PTHR46298:SF1">
    <property type="entry name" value="ANDROGLOBIN"/>
    <property type="match status" value="1"/>
</dbReference>
<feature type="region of interest" description="Disordered" evidence="1">
    <location>
        <begin position="138"/>
        <end position="178"/>
    </location>
</feature>
<feature type="compositionally biased region" description="Pro residues" evidence="1">
    <location>
        <begin position="161"/>
        <end position="173"/>
    </location>
</feature>
<dbReference type="Proteomes" id="UP001152622">
    <property type="component" value="Chromosome 6"/>
</dbReference>
<evidence type="ECO:0000313" key="3">
    <source>
        <dbReference type="Proteomes" id="UP001152622"/>
    </source>
</evidence>